<evidence type="ECO:0000259" key="2">
    <source>
        <dbReference type="Pfam" id="PF00117"/>
    </source>
</evidence>
<dbReference type="InterPro" id="IPR050472">
    <property type="entry name" value="Anth_synth/Amidotransfase"/>
</dbReference>
<keyword evidence="1" id="KW-0315">Glutamine amidotransferase</keyword>
<dbReference type="Proteomes" id="UP001161390">
    <property type="component" value="Unassembled WGS sequence"/>
</dbReference>
<accession>A0ABQ5UYF6</accession>
<dbReference type="RefSeq" id="WP_348520167.1">
    <property type="nucleotide sequence ID" value="NZ_BSNJ01000002.1"/>
</dbReference>
<dbReference type="Gene3D" id="3.40.50.880">
    <property type="match status" value="1"/>
</dbReference>
<dbReference type="Pfam" id="PF00117">
    <property type="entry name" value="GATase"/>
    <property type="match status" value="1"/>
</dbReference>
<reference evidence="3" key="2">
    <citation type="submission" date="2023-01" db="EMBL/GenBank/DDBJ databases">
        <title>Draft genome sequence of Algimonas porphyrae strain NBRC 108216.</title>
        <authorList>
            <person name="Sun Q."/>
            <person name="Mori K."/>
        </authorList>
    </citation>
    <scope>NUCLEOTIDE SEQUENCE</scope>
    <source>
        <strain evidence="3">NBRC 108216</strain>
    </source>
</reference>
<keyword evidence="4" id="KW-1185">Reference proteome</keyword>
<dbReference type="InterPro" id="IPR029062">
    <property type="entry name" value="Class_I_gatase-like"/>
</dbReference>
<evidence type="ECO:0000256" key="1">
    <source>
        <dbReference type="ARBA" id="ARBA00022962"/>
    </source>
</evidence>
<sequence length="194" mass="20896">MLLVIDNYDSFTFNLVHYAQELGATTEVVRNDELTVDQALDAGAAAILLSPGPCTPDDAGICLDLIRRAPDTLPLLGICLGMQAMGQAFGGHVVRAKEIMHGKTSPVFHNGIGLFDGLDSPFEATRYHSLAVERKSLPGELRVNGWTDDGEIMGLHHATRPIHGLQFHPESIASENGHALIANFLRIAGLHQAV</sequence>
<reference evidence="3" key="1">
    <citation type="journal article" date="2014" name="Int. J. Syst. Evol. Microbiol.">
        <title>Complete genome of a new Firmicutes species belonging to the dominant human colonic microbiota ('Ruminococcus bicirculans') reveals two chromosomes and a selective capacity to utilize plant glucans.</title>
        <authorList>
            <consortium name="NISC Comparative Sequencing Program"/>
            <person name="Wegmann U."/>
            <person name="Louis P."/>
            <person name="Goesmann A."/>
            <person name="Henrissat B."/>
            <person name="Duncan S.H."/>
            <person name="Flint H.J."/>
        </authorList>
    </citation>
    <scope>NUCLEOTIDE SEQUENCE</scope>
    <source>
        <strain evidence="3">NBRC 108216</strain>
    </source>
</reference>
<dbReference type="PROSITE" id="PS51273">
    <property type="entry name" value="GATASE_TYPE_1"/>
    <property type="match status" value="1"/>
</dbReference>
<name>A0ABQ5UYF6_9PROT</name>
<dbReference type="EMBL" id="BSNJ01000002">
    <property type="protein sequence ID" value="GLQ20306.1"/>
    <property type="molecule type" value="Genomic_DNA"/>
</dbReference>
<dbReference type="NCBIfam" id="TIGR00566">
    <property type="entry name" value="trpG_papA"/>
    <property type="match status" value="1"/>
</dbReference>
<dbReference type="PANTHER" id="PTHR43418">
    <property type="entry name" value="MULTIFUNCTIONAL TRYPTOPHAN BIOSYNTHESIS PROTEIN-RELATED"/>
    <property type="match status" value="1"/>
</dbReference>
<proteinExistence type="predicted"/>
<dbReference type="CDD" id="cd01743">
    <property type="entry name" value="GATase1_Anthranilate_Synthase"/>
    <property type="match status" value="1"/>
</dbReference>
<dbReference type="SUPFAM" id="SSF52317">
    <property type="entry name" value="Class I glutamine amidotransferase-like"/>
    <property type="match status" value="1"/>
</dbReference>
<dbReference type="InterPro" id="IPR017926">
    <property type="entry name" value="GATASE"/>
</dbReference>
<dbReference type="PRINTS" id="PR00096">
    <property type="entry name" value="GATASE"/>
</dbReference>
<gene>
    <name evidence="3" type="ORF">GCM10007854_12610</name>
</gene>
<dbReference type="PRINTS" id="PR00097">
    <property type="entry name" value="ANTSNTHASEII"/>
</dbReference>
<protein>
    <submittedName>
        <fullName evidence="3">Aminodeoxychorismate/anthranilate synthase component II</fullName>
    </submittedName>
</protein>
<dbReference type="PANTHER" id="PTHR43418:SF4">
    <property type="entry name" value="MULTIFUNCTIONAL TRYPTOPHAN BIOSYNTHESIS PROTEIN"/>
    <property type="match status" value="1"/>
</dbReference>
<organism evidence="3 4">
    <name type="scientific">Algimonas porphyrae</name>
    <dbReference type="NCBI Taxonomy" id="1128113"/>
    <lineage>
        <taxon>Bacteria</taxon>
        <taxon>Pseudomonadati</taxon>
        <taxon>Pseudomonadota</taxon>
        <taxon>Alphaproteobacteria</taxon>
        <taxon>Maricaulales</taxon>
        <taxon>Robiginitomaculaceae</taxon>
        <taxon>Algimonas</taxon>
    </lineage>
</organism>
<evidence type="ECO:0000313" key="4">
    <source>
        <dbReference type="Proteomes" id="UP001161390"/>
    </source>
</evidence>
<feature type="domain" description="Glutamine amidotransferase" evidence="2">
    <location>
        <begin position="3"/>
        <end position="186"/>
    </location>
</feature>
<dbReference type="InterPro" id="IPR006221">
    <property type="entry name" value="TrpG/PapA_dom"/>
</dbReference>
<evidence type="ECO:0000313" key="3">
    <source>
        <dbReference type="EMBL" id="GLQ20306.1"/>
    </source>
</evidence>
<comment type="caution">
    <text evidence="3">The sequence shown here is derived from an EMBL/GenBank/DDBJ whole genome shotgun (WGS) entry which is preliminary data.</text>
</comment>